<dbReference type="Pfam" id="PF02423">
    <property type="entry name" value="OCD_Mu_crystall"/>
    <property type="match status" value="1"/>
</dbReference>
<organism evidence="18 19">
    <name type="scientific">Rotaria sordida</name>
    <dbReference type="NCBI Taxonomy" id="392033"/>
    <lineage>
        <taxon>Eukaryota</taxon>
        <taxon>Metazoa</taxon>
        <taxon>Spiralia</taxon>
        <taxon>Gnathifera</taxon>
        <taxon>Rotifera</taxon>
        <taxon>Eurotatoria</taxon>
        <taxon>Bdelloidea</taxon>
        <taxon>Philodinida</taxon>
        <taxon>Philodinidae</taxon>
        <taxon>Rotaria</taxon>
    </lineage>
</organism>
<comment type="catalytic activity">
    <reaction evidence="5">
        <text>L-pipecolate + NAD(+) = Delta(1)-piperideine-2-carboxylate + NADH + H(+)</text>
        <dbReference type="Rhea" id="RHEA:30807"/>
        <dbReference type="ChEBI" id="CHEBI:15378"/>
        <dbReference type="ChEBI" id="CHEBI:57540"/>
        <dbReference type="ChEBI" id="CHEBI:57945"/>
        <dbReference type="ChEBI" id="CHEBI:61185"/>
        <dbReference type="ChEBI" id="CHEBI:77631"/>
        <dbReference type="EC" id="1.5.1.1"/>
    </reaction>
    <physiologicalReaction direction="right-to-left" evidence="5">
        <dbReference type="Rhea" id="RHEA:30809"/>
    </physiologicalReaction>
</comment>
<comment type="caution">
    <text evidence="18">The sequence shown here is derived from an EMBL/GenBank/DDBJ whole genome shotgun (WGS) entry which is preliminary data.</text>
</comment>
<dbReference type="SUPFAM" id="SSF51735">
    <property type="entry name" value="NAD(P)-binding Rossmann-fold domains"/>
    <property type="match status" value="1"/>
</dbReference>
<dbReference type="Proteomes" id="UP000663870">
    <property type="component" value="Unassembled WGS sequence"/>
</dbReference>
<comment type="catalytic activity">
    <reaction evidence="8">
        <text>(3R)-1,4-thiomorpholine-3-carboxylate + NAD(+) = 3,4-dehydrothiomorpholine-3-carboxylate + NADH + 2 H(+)</text>
        <dbReference type="Rhea" id="RHEA:12504"/>
        <dbReference type="ChEBI" id="CHEBI:15378"/>
        <dbReference type="ChEBI" id="CHEBI:57540"/>
        <dbReference type="ChEBI" id="CHEBI:57945"/>
        <dbReference type="ChEBI" id="CHEBI:58517"/>
        <dbReference type="ChEBI" id="CHEBI:176873"/>
        <dbReference type="EC" id="1.5.1.25"/>
    </reaction>
    <physiologicalReaction direction="right-to-left" evidence="8">
        <dbReference type="Rhea" id="RHEA:12506"/>
    </physiologicalReaction>
</comment>
<evidence type="ECO:0000256" key="1">
    <source>
        <dbReference type="ARBA" id="ARBA00008903"/>
    </source>
</evidence>
<comment type="catalytic activity">
    <reaction evidence="12">
        <text>(3R)-1,4-thiomorpholine-3-carboxylate + NADP(+) = 3,4-dehydrothiomorpholine-3-carboxylate + NADPH + 2 H(+)</text>
        <dbReference type="Rhea" id="RHEA:12500"/>
        <dbReference type="ChEBI" id="CHEBI:15378"/>
        <dbReference type="ChEBI" id="CHEBI:57783"/>
        <dbReference type="ChEBI" id="CHEBI:58349"/>
        <dbReference type="ChEBI" id="CHEBI:58517"/>
        <dbReference type="ChEBI" id="CHEBI:176873"/>
        <dbReference type="EC" id="1.5.1.25"/>
    </reaction>
    <physiologicalReaction direction="right-to-left" evidence="12">
        <dbReference type="Rhea" id="RHEA:12502"/>
    </physiologicalReaction>
</comment>
<evidence type="ECO:0000313" key="18">
    <source>
        <dbReference type="EMBL" id="CAF1574230.1"/>
    </source>
</evidence>
<evidence type="ECO:0000256" key="10">
    <source>
        <dbReference type="ARBA" id="ARBA00093248"/>
    </source>
</evidence>
<dbReference type="GO" id="GO:0047127">
    <property type="term" value="F:thiomorpholine-carboxylate dehydrogenase activity"/>
    <property type="evidence" value="ECO:0007669"/>
    <property type="project" value="UniProtKB-EC"/>
</dbReference>
<dbReference type="InterPro" id="IPR036291">
    <property type="entry name" value="NAD(P)-bd_dom_sf"/>
</dbReference>
<evidence type="ECO:0000256" key="15">
    <source>
        <dbReference type="ARBA" id="ARBA00093567"/>
    </source>
</evidence>
<dbReference type="Gene3D" id="3.40.50.720">
    <property type="entry name" value="NAD(P)-binding Rossmann-like Domain"/>
    <property type="match status" value="1"/>
</dbReference>
<dbReference type="EC" id="1.5.1.1" evidence="16"/>
<evidence type="ECO:0000256" key="16">
    <source>
        <dbReference type="ARBA" id="ARBA00093598"/>
    </source>
</evidence>
<evidence type="ECO:0000256" key="6">
    <source>
        <dbReference type="ARBA" id="ARBA00093197"/>
    </source>
</evidence>
<keyword evidence="19" id="KW-1185">Reference proteome</keyword>
<dbReference type="InterPro" id="IPR023401">
    <property type="entry name" value="ODC_N"/>
</dbReference>
<protein>
    <recommendedName>
        <fullName evidence="3">Ketimine reductase mu-crystallin</fullName>
        <ecNumber evidence="16">1.5.1.1</ecNumber>
        <ecNumber evidence="2">1.5.1.25</ecNumber>
    </recommendedName>
    <alternativeName>
        <fullName evidence="17">1-piperideine-2-carboxylate/1-pyrroline-2-carboxylate reductase</fullName>
    </alternativeName>
    <alternativeName>
        <fullName evidence="4">NADP-regulated thyroid-hormone-binding protein</fullName>
    </alternativeName>
</protein>
<evidence type="ECO:0000256" key="11">
    <source>
        <dbReference type="ARBA" id="ARBA00093250"/>
    </source>
</evidence>
<evidence type="ECO:0000256" key="12">
    <source>
        <dbReference type="ARBA" id="ARBA00093263"/>
    </source>
</evidence>
<name>A0A815YRK1_9BILA</name>
<dbReference type="PIRSF" id="PIRSF001439">
    <property type="entry name" value="CryM"/>
    <property type="match status" value="1"/>
</dbReference>
<reference evidence="18" key="1">
    <citation type="submission" date="2021-02" db="EMBL/GenBank/DDBJ databases">
        <authorList>
            <person name="Nowell W R."/>
        </authorList>
    </citation>
    <scope>NUCLEOTIDE SEQUENCE</scope>
</reference>
<comment type="catalytic activity">
    <reaction evidence="14">
        <text>L-pipecolate + NADP(+) = Delta(1)-piperideine-2-carboxylate + NADPH + H(+)</text>
        <dbReference type="Rhea" id="RHEA:12524"/>
        <dbReference type="ChEBI" id="CHEBI:15378"/>
        <dbReference type="ChEBI" id="CHEBI:57783"/>
        <dbReference type="ChEBI" id="CHEBI:58349"/>
        <dbReference type="ChEBI" id="CHEBI:61185"/>
        <dbReference type="ChEBI" id="CHEBI:77631"/>
        <dbReference type="EC" id="1.5.1.1"/>
    </reaction>
    <physiologicalReaction direction="right-to-left" evidence="14">
        <dbReference type="Rhea" id="RHEA:12526"/>
    </physiologicalReaction>
</comment>
<dbReference type="GO" id="GO:0042562">
    <property type="term" value="F:hormone binding"/>
    <property type="evidence" value="ECO:0007669"/>
    <property type="project" value="TreeGrafter"/>
</dbReference>
<dbReference type="AlphaFoldDB" id="A0A815YRK1"/>
<evidence type="ECO:0000256" key="3">
    <source>
        <dbReference type="ARBA" id="ARBA00015173"/>
    </source>
</evidence>
<proteinExistence type="inferred from homology"/>
<evidence type="ECO:0000256" key="5">
    <source>
        <dbReference type="ARBA" id="ARBA00093190"/>
    </source>
</evidence>
<dbReference type="GO" id="GO:0050241">
    <property type="term" value="F:pyrroline-2-carboxylate reductase activity"/>
    <property type="evidence" value="ECO:0007669"/>
    <property type="project" value="UniProtKB-EC"/>
</dbReference>
<evidence type="ECO:0000256" key="17">
    <source>
        <dbReference type="ARBA" id="ARBA00093650"/>
    </source>
</evidence>
<evidence type="ECO:0000313" key="19">
    <source>
        <dbReference type="Proteomes" id="UP000663870"/>
    </source>
</evidence>
<dbReference type="InterPro" id="IPR003462">
    <property type="entry name" value="ODC_Mu_crystall"/>
</dbReference>
<comment type="catalytic activity">
    <reaction evidence="10">
        <text>(R)-lanthionine ketimine + NADPH + 2 H(+) = (3R,5R)-1,4-thiomorpholine-3,5-dicarboxylate + NADP(+)</text>
        <dbReference type="Rhea" id="RHEA:68040"/>
        <dbReference type="ChEBI" id="CHEBI:15378"/>
        <dbReference type="ChEBI" id="CHEBI:57783"/>
        <dbReference type="ChEBI" id="CHEBI:58349"/>
        <dbReference type="ChEBI" id="CHEBI:176891"/>
        <dbReference type="ChEBI" id="CHEBI:176892"/>
    </reaction>
    <physiologicalReaction direction="left-to-right" evidence="10">
        <dbReference type="Rhea" id="RHEA:68041"/>
    </physiologicalReaction>
</comment>
<comment type="catalytic activity">
    <reaction evidence="13">
        <text>L-proline + NAD(+) = 1-pyrroline-2-carboxylate + NADH + H(+)</text>
        <dbReference type="Rhea" id="RHEA:20321"/>
        <dbReference type="ChEBI" id="CHEBI:15378"/>
        <dbReference type="ChEBI" id="CHEBI:39785"/>
        <dbReference type="ChEBI" id="CHEBI:57540"/>
        <dbReference type="ChEBI" id="CHEBI:57945"/>
        <dbReference type="ChEBI" id="CHEBI:60039"/>
        <dbReference type="EC" id="1.5.1.1"/>
    </reaction>
    <physiologicalReaction direction="right-to-left" evidence="13">
        <dbReference type="Rhea" id="RHEA:20323"/>
    </physiologicalReaction>
</comment>
<dbReference type="EC" id="1.5.1.25" evidence="2"/>
<sequence>MYYDEFAVKENLSLPSLLEVLSDVLYRYSKHDPSLQQPLRSILSINGQQNALLNLPCIDIHLGYMCVKTITSFPESSPAIDGAVSLFNSNNGRLLLIADAKEITARRTATASFLATQLLAFKKWKNEQKENAILTILGCSVQGRAHLDVFTQLFKWNKIYLWSRNMTHAINLQSDYSSKLSNIEILKDLNDNRLQQSDVICTCTASEEALIGLKQVKKGVHINAVGSFRETMRELADDLMLSSDTQIIVDSKESAMKEAGEIIQSKAKIMAELGELIHNDEFSNDTCNEKITIFKSVGIAVEDLAAAIVLYESLKK</sequence>
<evidence type="ECO:0000256" key="2">
    <source>
        <dbReference type="ARBA" id="ARBA00012883"/>
    </source>
</evidence>
<comment type="catalytic activity">
    <reaction evidence="6">
        <text>Delta(2)-thiazoline-2-carboxylate + NADPH + 2 H(+) = L-thiazolidine-2-carboxylate + NADP(+)</text>
        <dbReference type="Rhea" id="RHEA:68072"/>
        <dbReference type="ChEBI" id="CHEBI:15378"/>
        <dbReference type="ChEBI" id="CHEBI:57783"/>
        <dbReference type="ChEBI" id="CHEBI:58349"/>
        <dbReference type="ChEBI" id="CHEBI:176895"/>
        <dbReference type="ChEBI" id="CHEBI:176896"/>
    </reaction>
    <physiologicalReaction direction="left-to-right" evidence="6">
        <dbReference type="Rhea" id="RHEA:68073"/>
    </physiologicalReaction>
</comment>
<evidence type="ECO:0000256" key="14">
    <source>
        <dbReference type="ARBA" id="ARBA00093273"/>
    </source>
</evidence>
<dbReference type="PANTHER" id="PTHR13812:SF19">
    <property type="entry name" value="KETIMINE REDUCTASE MU-CRYSTALLIN"/>
    <property type="match status" value="1"/>
</dbReference>
<dbReference type="Gene3D" id="3.30.1780.10">
    <property type="entry name" value="ornithine cyclodeaminase, domain 1"/>
    <property type="match status" value="1"/>
</dbReference>
<comment type="subunit">
    <text evidence="15">Homodimer. Binds the thyroid hormone triiodothyronine (T3); T3 binding inhibits enzymatic activity.</text>
</comment>
<comment type="catalytic activity">
    <reaction evidence="11">
        <text>(S)-cystathionine ketimine + NADH + 2 H(+) = (3R,5S)-2,3,5,6,7-pentahydro-1,4-thiazepine-3,5-dicarboxylate + NAD(+)</text>
        <dbReference type="Rhea" id="RHEA:68032"/>
        <dbReference type="ChEBI" id="CHEBI:15378"/>
        <dbReference type="ChEBI" id="CHEBI:57540"/>
        <dbReference type="ChEBI" id="CHEBI:57945"/>
        <dbReference type="ChEBI" id="CHEBI:176808"/>
        <dbReference type="ChEBI" id="CHEBI:176810"/>
    </reaction>
    <physiologicalReaction direction="left-to-right" evidence="11">
        <dbReference type="Rhea" id="RHEA:68033"/>
    </physiologicalReaction>
</comment>
<evidence type="ECO:0000256" key="13">
    <source>
        <dbReference type="ARBA" id="ARBA00093264"/>
    </source>
</evidence>
<dbReference type="GO" id="GO:0005737">
    <property type="term" value="C:cytoplasm"/>
    <property type="evidence" value="ECO:0007669"/>
    <property type="project" value="TreeGrafter"/>
</dbReference>
<evidence type="ECO:0000256" key="4">
    <source>
        <dbReference type="ARBA" id="ARBA00033420"/>
    </source>
</evidence>
<dbReference type="PANTHER" id="PTHR13812">
    <property type="entry name" value="KETIMINE REDUCTASE MU-CRYSTALLIN"/>
    <property type="match status" value="1"/>
</dbReference>
<gene>
    <name evidence="18" type="ORF">JXQ802_LOCUS45508</name>
</gene>
<accession>A0A815YRK1</accession>
<evidence type="ECO:0000256" key="8">
    <source>
        <dbReference type="ARBA" id="ARBA00093226"/>
    </source>
</evidence>
<dbReference type="EMBL" id="CAJNOL010003792">
    <property type="protein sequence ID" value="CAF1574230.1"/>
    <property type="molecule type" value="Genomic_DNA"/>
</dbReference>
<comment type="similarity">
    <text evidence="1">Belongs to the ornithine cyclodeaminase/mu-crystallin family.</text>
</comment>
<evidence type="ECO:0000256" key="7">
    <source>
        <dbReference type="ARBA" id="ARBA00093203"/>
    </source>
</evidence>
<comment type="catalytic activity">
    <reaction evidence="7">
        <text>L-proline + NADP(+) = 1-pyrroline-2-carboxylate + NADPH + H(+)</text>
        <dbReference type="Rhea" id="RHEA:20317"/>
        <dbReference type="ChEBI" id="CHEBI:15378"/>
        <dbReference type="ChEBI" id="CHEBI:39785"/>
        <dbReference type="ChEBI" id="CHEBI:57783"/>
        <dbReference type="ChEBI" id="CHEBI:58349"/>
        <dbReference type="ChEBI" id="CHEBI:60039"/>
        <dbReference type="EC" id="1.5.1.1"/>
    </reaction>
    <physiologicalReaction direction="right-to-left" evidence="7">
        <dbReference type="Rhea" id="RHEA:20319"/>
    </physiologicalReaction>
</comment>
<comment type="catalytic activity">
    <reaction evidence="9">
        <text>(S)-cystathionine ketimine + NADPH + 2 H(+) = (3R,5S)-2,3,5,6,7-pentahydro-1,4-thiazepine-3,5-dicarboxylate + NADP(+)</text>
        <dbReference type="Rhea" id="RHEA:68036"/>
        <dbReference type="ChEBI" id="CHEBI:15378"/>
        <dbReference type="ChEBI" id="CHEBI:57783"/>
        <dbReference type="ChEBI" id="CHEBI:58349"/>
        <dbReference type="ChEBI" id="CHEBI:176808"/>
        <dbReference type="ChEBI" id="CHEBI:176810"/>
    </reaction>
    <physiologicalReaction direction="left-to-right" evidence="9">
        <dbReference type="Rhea" id="RHEA:68037"/>
    </physiologicalReaction>
</comment>
<evidence type="ECO:0000256" key="9">
    <source>
        <dbReference type="ARBA" id="ARBA00093227"/>
    </source>
</evidence>